<feature type="transmembrane region" description="Helical" evidence="6">
    <location>
        <begin position="47"/>
        <end position="71"/>
    </location>
</feature>
<evidence type="ECO:0000256" key="1">
    <source>
        <dbReference type="ARBA" id="ARBA00004123"/>
    </source>
</evidence>
<dbReference type="GO" id="GO:0004930">
    <property type="term" value="F:G protein-coupled receptor activity"/>
    <property type="evidence" value="ECO:0007669"/>
    <property type="project" value="InterPro"/>
</dbReference>
<dbReference type="SUPFAM" id="SSF81321">
    <property type="entry name" value="Family A G protein-coupled receptor-like"/>
    <property type="match status" value="1"/>
</dbReference>
<dbReference type="PRINTS" id="PR00237">
    <property type="entry name" value="GPCRRHODOPSN"/>
</dbReference>
<dbReference type="PROSITE" id="PS50262">
    <property type="entry name" value="G_PROTEIN_RECEP_F1_2"/>
    <property type="match status" value="1"/>
</dbReference>
<dbReference type="GO" id="GO:0016020">
    <property type="term" value="C:membrane"/>
    <property type="evidence" value="ECO:0007669"/>
    <property type="project" value="UniProtKB-SubCell"/>
</dbReference>
<keyword evidence="4 6" id="KW-1133">Transmembrane helix</keyword>
<protein>
    <submittedName>
        <fullName evidence="8">G_PROTEIN_RECEP_F1_2 domain-containing protein</fullName>
    </submittedName>
</protein>
<dbReference type="AlphaFoldDB" id="A0A8R1HGZ8"/>
<dbReference type="Proteomes" id="UP000005237">
    <property type="component" value="Unassembled WGS sequence"/>
</dbReference>
<dbReference type="InterPro" id="IPR000276">
    <property type="entry name" value="GPCR_Rhodpsn"/>
</dbReference>
<evidence type="ECO:0000256" key="2">
    <source>
        <dbReference type="ARBA" id="ARBA00004370"/>
    </source>
</evidence>
<dbReference type="PANTHER" id="PTHR46068">
    <property type="entry name" value="PROTEIN CBG27172"/>
    <property type="match status" value="1"/>
</dbReference>
<dbReference type="InterPro" id="IPR017452">
    <property type="entry name" value="GPCR_Rhodpsn_7TM"/>
</dbReference>
<dbReference type="GO" id="GO:0005634">
    <property type="term" value="C:nucleus"/>
    <property type="evidence" value="ECO:0007669"/>
    <property type="project" value="UniProtKB-SubCell"/>
</dbReference>
<evidence type="ECO:0000256" key="6">
    <source>
        <dbReference type="SAM" id="Phobius"/>
    </source>
</evidence>
<feature type="transmembrane region" description="Helical" evidence="6">
    <location>
        <begin position="119"/>
        <end position="142"/>
    </location>
</feature>
<evidence type="ECO:0000256" key="3">
    <source>
        <dbReference type="ARBA" id="ARBA00022692"/>
    </source>
</evidence>
<organism evidence="8 9">
    <name type="scientific">Caenorhabditis japonica</name>
    <dbReference type="NCBI Taxonomy" id="281687"/>
    <lineage>
        <taxon>Eukaryota</taxon>
        <taxon>Metazoa</taxon>
        <taxon>Ecdysozoa</taxon>
        <taxon>Nematoda</taxon>
        <taxon>Chromadorea</taxon>
        <taxon>Rhabditida</taxon>
        <taxon>Rhabditina</taxon>
        <taxon>Rhabditomorpha</taxon>
        <taxon>Rhabditoidea</taxon>
        <taxon>Rhabditidae</taxon>
        <taxon>Peloderinae</taxon>
        <taxon>Caenorhabditis</taxon>
    </lineage>
</organism>
<evidence type="ECO:0000313" key="8">
    <source>
        <dbReference type="EnsemblMetazoa" id="CJA01220c.1"/>
    </source>
</evidence>
<dbReference type="InterPro" id="IPR036397">
    <property type="entry name" value="RNaseH_sf"/>
</dbReference>
<reference evidence="8" key="2">
    <citation type="submission" date="2022-06" db="UniProtKB">
        <authorList>
            <consortium name="EnsemblMetazoa"/>
        </authorList>
    </citation>
    <scope>IDENTIFICATION</scope>
    <source>
        <strain evidence="8">DF5081</strain>
    </source>
</reference>
<evidence type="ECO:0000259" key="7">
    <source>
        <dbReference type="PROSITE" id="PS50262"/>
    </source>
</evidence>
<dbReference type="GO" id="GO:0003676">
    <property type="term" value="F:nucleic acid binding"/>
    <property type="evidence" value="ECO:0007669"/>
    <property type="project" value="InterPro"/>
</dbReference>
<accession>A0A8R1HGZ8</accession>
<dbReference type="Gene3D" id="1.20.1070.10">
    <property type="entry name" value="Rhodopsin 7-helix transmembrane proteins"/>
    <property type="match status" value="1"/>
</dbReference>
<dbReference type="InterPro" id="IPR009057">
    <property type="entry name" value="Homeodomain-like_sf"/>
</dbReference>
<keyword evidence="3 6" id="KW-0812">Transmembrane</keyword>
<dbReference type="Gene3D" id="3.30.420.10">
    <property type="entry name" value="Ribonuclease H-like superfamily/Ribonuclease H"/>
    <property type="match status" value="1"/>
</dbReference>
<evidence type="ECO:0000313" key="9">
    <source>
        <dbReference type="Proteomes" id="UP000005237"/>
    </source>
</evidence>
<keyword evidence="9" id="KW-1185">Reference proteome</keyword>
<feature type="transmembrane region" description="Helical" evidence="6">
    <location>
        <begin position="163"/>
        <end position="185"/>
    </location>
</feature>
<feature type="transmembrane region" description="Helical" evidence="6">
    <location>
        <begin position="205"/>
        <end position="231"/>
    </location>
</feature>
<keyword evidence="5 6" id="KW-0472">Membrane</keyword>
<evidence type="ECO:0000256" key="5">
    <source>
        <dbReference type="ARBA" id="ARBA00023136"/>
    </source>
</evidence>
<dbReference type="SUPFAM" id="SSF46689">
    <property type="entry name" value="Homeodomain-like"/>
    <property type="match status" value="1"/>
</dbReference>
<reference evidence="9" key="1">
    <citation type="submission" date="2010-08" db="EMBL/GenBank/DDBJ databases">
        <authorList>
            <consortium name="Caenorhabditis japonica Sequencing Consortium"/>
            <person name="Wilson R.K."/>
        </authorList>
    </citation>
    <scope>NUCLEOTIDE SEQUENCE [LARGE SCALE GENOMIC DNA]</scope>
    <source>
        <strain evidence="9">DF5081</strain>
    </source>
</reference>
<evidence type="ECO:0000256" key="4">
    <source>
        <dbReference type="ARBA" id="ARBA00022989"/>
    </source>
</evidence>
<proteinExistence type="predicted"/>
<sequence>MLYVFLDLHFILLLLHQPGFEELMNETEIEAAMAAIELEDQLLRPEWFYLILSIVPLVCILGNLMVVAAVWTTKSLQTPTNHLLVSLAMADLIVGAFVMPFSIYLSINGLHWHLPLFVCYFYCVLDVAASTSSIIHLVLISIDRLVAATKPAEYKTMKHKKRVYLAIAITWMFSIALSLPLGTGFNTRTSHFLVIEHHCGIYNPIYMLGSSIFAFYLPCLIMIFTYGYIFYTLRKRLQAIQLQEMAGGQFLGFGADVGNITTSAIQSVIGIAPKNRNMITWEKPLLKKIEETAAEHASSLNDSEREQRGLGSAEIARRLQISSSTVRNVVAAIKKRGDASEVKKSGRPRSVNTRNTRAIIKKRIIRNDGLSLNRMASQLGIARSTVQSIVKNDLKLKSYKLRRGQYLSDKSKAMRLEKCRKLLQHFQVRRVSDVIWTDEKIFTIEPLPNRQNQRQLLSKGDSMSPKRRLAHNRLFPKSVMVWAGITATGKTPLVFIERNVKINSEVYQKIVLMDNLLPWVTQHFAGGPFILQQDWAPSHGSRSTLAVLEAHFPGFLDKNLWPASSPDLNPMDFSVWGMLEGKIAGKVFATVDDLKAALEVAWASIDDGYLRRTVNSVKKRLRACVKARGSNFEILL</sequence>
<dbReference type="FunFam" id="1.20.1070.10:FF:001320">
    <property type="entry name" value="DOPamine receptor"/>
    <property type="match status" value="1"/>
</dbReference>
<comment type="subcellular location">
    <subcellularLocation>
        <location evidence="2">Membrane</location>
    </subcellularLocation>
    <subcellularLocation>
        <location evidence="1">Nucleus</location>
    </subcellularLocation>
</comment>
<dbReference type="EnsemblMetazoa" id="CJA01220c.1">
    <property type="protein sequence ID" value="CJA01220c.1"/>
    <property type="gene ID" value="WBGene00120424"/>
</dbReference>
<feature type="transmembrane region" description="Helical" evidence="6">
    <location>
        <begin position="83"/>
        <end position="107"/>
    </location>
</feature>
<dbReference type="Pfam" id="PF00001">
    <property type="entry name" value="7tm_1"/>
    <property type="match status" value="1"/>
</dbReference>
<name>A0A8R1HGZ8_CAEJA</name>
<feature type="domain" description="G-protein coupled receptors family 1 profile" evidence="7">
    <location>
        <begin position="62"/>
        <end position="235"/>
    </location>
</feature>
<dbReference type="PANTHER" id="PTHR46068:SF1">
    <property type="entry name" value="TRANSPOSASE IS30-LIKE HTH DOMAIN-CONTAINING PROTEIN"/>
    <property type="match status" value="1"/>
</dbReference>